<reference evidence="1 2" key="1">
    <citation type="submission" date="2012-12" db="EMBL/GenBank/DDBJ databases">
        <title>Genome assembly of Fulvivirga imtechensis AK7.</title>
        <authorList>
            <person name="Nupur N."/>
            <person name="Khatri I."/>
            <person name="Kumar R."/>
            <person name="Subramanian S."/>
            <person name="Pinnaka A."/>
        </authorList>
    </citation>
    <scope>NUCLEOTIDE SEQUENCE [LARGE SCALE GENOMIC DNA]</scope>
    <source>
        <strain evidence="1 2">AK7</strain>
    </source>
</reference>
<dbReference type="EMBL" id="AMZN01000015">
    <property type="protein sequence ID" value="ELR72634.1"/>
    <property type="molecule type" value="Genomic_DNA"/>
</dbReference>
<organism evidence="1 2">
    <name type="scientific">Fulvivirga imtechensis AK7</name>
    <dbReference type="NCBI Taxonomy" id="1237149"/>
    <lineage>
        <taxon>Bacteria</taxon>
        <taxon>Pseudomonadati</taxon>
        <taxon>Bacteroidota</taxon>
        <taxon>Cytophagia</taxon>
        <taxon>Cytophagales</taxon>
        <taxon>Fulvivirgaceae</taxon>
        <taxon>Fulvivirga</taxon>
    </lineage>
</organism>
<accession>L8JYA8</accession>
<evidence type="ECO:0000313" key="1">
    <source>
        <dbReference type="EMBL" id="ELR72634.1"/>
    </source>
</evidence>
<sequence>MRRDHKPYLINIGGFDHDITDDQMTNVYRVKRTKKQTYFHVYVISETLVLSIDTN</sequence>
<keyword evidence="2" id="KW-1185">Reference proteome</keyword>
<dbReference type="Proteomes" id="UP000011135">
    <property type="component" value="Unassembled WGS sequence"/>
</dbReference>
<name>L8JYA8_9BACT</name>
<evidence type="ECO:0000313" key="2">
    <source>
        <dbReference type="Proteomes" id="UP000011135"/>
    </source>
</evidence>
<dbReference type="STRING" id="1237149.C900_01013"/>
<protein>
    <submittedName>
        <fullName evidence="1">Uncharacterized protein</fullName>
    </submittedName>
</protein>
<dbReference type="AlphaFoldDB" id="L8JYA8"/>
<gene>
    <name evidence="1" type="ORF">C900_01013</name>
</gene>
<comment type="caution">
    <text evidence="1">The sequence shown here is derived from an EMBL/GenBank/DDBJ whole genome shotgun (WGS) entry which is preliminary data.</text>
</comment>
<proteinExistence type="predicted"/>